<keyword evidence="2" id="KW-1185">Reference proteome</keyword>
<organism evidence="1 2">
    <name type="scientific">Pontibacter chinhatensis</name>
    <dbReference type="NCBI Taxonomy" id="1436961"/>
    <lineage>
        <taxon>Bacteria</taxon>
        <taxon>Pseudomonadati</taxon>
        <taxon>Bacteroidota</taxon>
        <taxon>Cytophagia</taxon>
        <taxon>Cytophagales</taxon>
        <taxon>Hymenobacteraceae</taxon>
        <taxon>Pontibacter</taxon>
    </lineage>
</organism>
<sequence length="56" mass="6590">MLKYFTTNIIVIPGMIEHYADLYSFKQFLINTIPTLARVKPRILNQLFLNTAIYRA</sequence>
<name>A0A1I2N789_9BACT</name>
<accession>A0A1I2N789</accession>
<dbReference type="AlphaFoldDB" id="A0A1I2N789"/>
<dbReference type="Proteomes" id="UP000198724">
    <property type="component" value="Unassembled WGS sequence"/>
</dbReference>
<evidence type="ECO:0000313" key="1">
    <source>
        <dbReference type="EMBL" id="SFF97231.1"/>
    </source>
</evidence>
<proteinExistence type="predicted"/>
<reference evidence="2" key="1">
    <citation type="submission" date="2016-10" db="EMBL/GenBank/DDBJ databases">
        <authorList>
            <person name="Varghese N."/>
            <person name="Submissions S."/>
        </authorList>
    </citation>
    <scope>NUCLEOTIDE SEQUENCE [LARGE SCALE GENOMIC DNA]</scope>
    <source>
        <strain evidence="2">LP51</strain>
    </source>
</reference>
<evidence type="ECO:0000313" key="2">
    <source>
        <dbReference type="Proteomes" id="UP000198724"/>
    </source>
</evidence>
<gene>
    <name evidence="1" type="ORF">SAMN05421739_101549</name>
</gene>
<dbReference type="EMBL" id="FOOT01000001">
    <property type="protein sequence ID" value="SFF97231.1"/>
    <property type="molecule type" value="Genomic_DNA"/>
</dbReference>
<protein>
    <submittedName>
        <fullName evidence="1">Uncharacterized protein</fullName>
    </submittedName>
</protein>